<protein>
    <submittedName>
        <fullName evidence="2">Protein MSF1</fullName>
    </submittedName>
</protein>
<dbReference type="PROSITE" id="PS50904">
    <property type="entry name" value="PRELI_MSF1"/>
    <property type="match status" value="1"/>
</dbReference>
<evidence type="ECO:0000259" key="1">
    <source>
        <dbReference type="PROSITE" id="PS50904"/>
    </source>
</evidence>
<proteinExistence type="predicted"/>
<dbReference type="GO" id="GO:0005758">
    <property type="term" value="C:mitochondrial intermembrane space"/>
    <property type="evidence" value="ECO:0007669"/>
    <property type="project" value="InterPro"/>
</dbReference>
<dbReference type="OMA" id="YCPWNEK"/>
<dbReference type="Proteomes" id="UP000070444">
    <property type="component" value="Unassembled WGS sequence"/>
</dbReference>
<dbReference type="AlphaFoldDB" id="A0A137P462"/>
<organism evidence="2 3">
    <name type="scientific">Conidiobolus coronatus (strain ATCC 28846 / CBS 209.66 / NRRL 28638)</name>
    <name type="common">Delacroixia coronata</name>
    <dbReference type="NCBI Taxonomy" id="796925"/>
    <lineage>
        <taxon>Eukaryota</taxon>
        <taxon>Fungi</taxon>
        <taxon>Fungi incertae sedis</taxon>
        <taxon>Zoopagomycota</taxon>
        <taxon>Entomophthoromycotina</taxon>
        <taxon>Entomophthoromycetes</taxon>
        <taxon>Entomophthorales</taxon>
        <taxon>Ancylistaceae</taxon>
        <taxon>Conidiobolus</taxon>
    </lineage>
</organism>
<dbReference type="InterPro" id="IPR037365">
    <property type="entry name" value="Slowmo/Ups"/>
</dbReference>
<dbReference type="InterPro" id="IPR006797">
    <property type="entry name" value="PRELI/MSF1_dom"/>
</dbReference>
<dbReference type="PANTHER" id="PTHR11158">
    <property type="entry name" value="MSF1/PX19 RELATED"/>
    <property type="match status" value="1"/>
</dbReference>
<reference evidence="2 3" key="1">
    <citation type="journal article" date="2015" name="Genome Biol. Evol.">
        <title>Phylogenomic analyses indicate that early fungi evolved digesting cell walls of algal ancestors of land plants.</title>
        <authorList>
            <person name="Chang Y."/>
            <person name="Wang S."/>
            <person name="Sekimoto S."/>
            <person name="Aerts A.L."/>
            <person name="Choi C."/>
            <person name="Clum A."/>
            <person name="LaButti K.M."/>
            <person name="Lindquist E.A."/>
            <person name="Yee Ngan C."/>
            <person name="Ohm R.A."/>
            <person name="Salamov A.A."/>
            <person name="Grigoriev I.V."/>
            <person name="Spatafora J.W."/>
            <person name="Berbee M.L."/>
        </authorList>
    </citation>
    <scope>NUCLEOTIDE SEQUENCE [LARGE SCALE GENOMIC DNA]</scope>
    <source>
        <strain evidence="2 3">NRRL 28638</strain>
    </source>
</reference>
<dbReference type="OrthoDB" id="407630at2759"/>
<evidence type="ECO:0000313" key="3">
    <source>
        <dbReference type="Proteomes" id="UP000070444"/>
    </source>
</evidence>
<accession>A0A137P462</accession>
<sequence length="178" mass="20233">MKFFQATHDYPHSWDKVTSAVWKKYPNEKAAHVVAVDVLNQWVDPETGMLTVERLITCKQSVPALIKRIFNTDDVTHAREVVTVNPKTQEFEAKTVNLSFANLMAIEETCKYIPQPQSQSTSFEQYAQIAVVGKLWRLTDYVEDFSLNRFKENAVVGREAMHLVLERLFGATAAPASL</sequence>
<keyword evidence="3" id="KW-1185">Reference proteome</keyword>
<dbReference type="Pfam" id="PF04707">
    <property type="entry name" value="PRELI"/>
    <property type="match status" value="1"/>
</dbReference>
<dbReference type="STRING" id="796925.A0A137P462"/>
<dbReference type="EMBL" id="KQ964523">
    <property type="protein sequence ID" value="KXN69807.1"/>
    <property type="molecule type" value="Genomic_DNA"/>
</dbReference>
<evidence type="ECO:0000313" key="2">
    <source>
        <dbReference type="EMBL" id="KXN69807.1"/>
    </source>
</evidence>
<feature type="domain" description="PRELI/MSF1" evidence="1">
    <location>
        <begin position="1"/>
        <end position="173"/>
    </location>
</feature>
<gene>
    <name evidence="2" type="ORF">CONCODRAFT_71200</name>
</gene>
<name>A0A137P462_CONC2</name>